<evidence type="ECO:0000313" key="14">
    <source>
        <dbReference type="Proteomes" id="UP000593802"/>
    </source>
</evidence>
<keyword evidence="7 9" id="KW-0807">Transducer</keyword>
<evidence type="ECO:0000259" key="12">
    <source>
        <dbReference type="PROSITE" id="PS50885"/>
    </source>
</evidence>
<dbReference type="Gene3D" id="3.30.450.20">
    <property type="entry name" value="PAS domain"/>
    <property type="match status" value="1"/>
</dbReference>
<dbReference type="InterPro" id="IPR033479">
    <property type="entry name" value="dCache_1"/>
</dbReference>
<keyword evidence="4 10" id="KW-0812">Transmembrane</keyword>
<dbReference type="EMBL" id="AP023366">
    <property type="protein sequence ID" value="BCJ88145.1"/>
    <property type="molecule type" value="Genomic_DNA"/>
</dbReference>
<dbReference type="SUPFAM" id="SSF58104">
    <property type="entry name" value="Methyl-accepting chemotaxis protein (MCP) signaling domain"/>
    <property type="match status" value="1"/>
</dbReference>
<dbReference type="Pfam" id="PF00672">
    <property type="entry name" value="HAMP"/>
    <property type="match status" value="1"/>
</dbReference>
<dbReference type="SMART" id="SM00283">
    <property type="entry name" value="MA"/>
    <property type="match status" value="1"/>
</dbReference>
<organism evidence="13 14">
    <name type="scientific">Effusibacillus dendaii</name>
    <dbReference type="NCBI Taxonomy" id="2743772"/>
    <lineage>
        <taxon>Bacteria</taxon>
        <taxon>Bacillati</taxon>
        <taxon>Bacillota</taxon>
        <taxon>Bacilli</taxon>
        <taxon>Bacillales</taxon>
        <taxon>Alicyclobacillaceae</taxon>
        <taxon>Effusibacillus</taxon>
    </lineage>
</organism>
<evidence type="ECO:0000256" key="6">
    <source>
        <dbReference type="ARBA" id="ARBA00023136"/>
    </source>
</evidence>
<dbReference type="Gene3D" id="1.10.287.950">
    <property type="entry name" value="Methyl-accepting chemotaxis protein"/>
    <property type="match status" value="1"/>
</dbReference>
<dbReference type="CDD" id="cd06225">
    <property type="entry name" value="HAMP"/>
    <property type="match status" value="1"/>
</dbReference>
<feature type="transmembrane region" description="Helical" evidence="10">
    <location>
        <begin position="12"/>
        <end position="31"/>
    </location>
</feature>
<dbReference type="KEGG" id="eff:skT53_31300"/>
<feature type="transmembrane region" description="Helical" evidence="10">
    <location>
        <begin position="279"/>
        <end position="303"/>
    </location>
</feature>
<dbReference type="InterPro" id="IPR003660">
    <property type="entry name" value="HAMP_dom"/>
</dbReference>
<dbReference type="SMART" id="SM00304">
    <property type="entry name" value="HAMP"/>
    <property type="match status" value="1"/>
</dbReference>
<evidence type="ECO:0000256" key="7">
    <source>
        <dbReference type="ARBA" id="ARBA00023224"/>
    </source>
</evidence>
<dbReference type="SUPFAM" id="SSF103190">
    <property type="entry name" value="Sensory domain-like"/>
    <property type="match status" value="1"/>
</dbReference>
<dbReference type="PANTHER" id="PTHR32089:SF112">
    <property type="entry name" value="LYSOZYME-LIKE PROTEIN-RELATED"/>
    <property type="match status" value="1"/>
</dbReference>
<dbReference type="InterPro" id="IPR029151">
    <property type="entry name" value="Sensor-like_sf"/>
</dbReference>
<sequence length="662" mass="70982">MFRQSNLRNRLISWFLLVALVPLLVATYFIYRASSTELVKRQETSALDYAQSVSKGMNQWLETRQSEIELAAKSEPIRSLNVPSQMNHLKMMKEQLGVYEIIMFVSANGIATASSAENLGTNYIDRDYFQKAMSGQTNLSSIIISRTTGNRIIAVASPVKNDKGEIIGVVAGTVNFEELIKQSLTNLSLVGSGGYPILVDDKQQVQIYPTKEAIGKTLDKSGLSPDLANILKKASKESGIGSYTDKGKQYLVVYTPIQKTGYGLALHIPMDSMVSTTSAITVSVSLILVIAAALVVLISFLIARSISNPIRMVADQMKLVADGNLAVEKIDLKNRDEVGRLAEDFNTMIDNLKAIIKQISSHSKQLASTSDGLRTFTSETKEASQQMAVVIDTVAEGSKTQMESTGQTVKAMEEMAIGIQRIAETSSGVSESAWSMAKGAEHGNESIQKAIRQIDSLSNSVNHSASVVKLLGERSKEIGQIVEVITGIAAQTNLLALNAAIEAARAGEQGRGFAVVADEVRKLAEQSEASANQITELIKEIQADTARSVQAMDVGISEVEAGMAAVNEAGEALNGILQAAQQVADQIQEISAASEEMSAGTEEVTASVGDVAQIAVDSANSLQVVSTSSQKQLHSIEEVSTSAQTLSQLADDLQKILAKFKL</sequence>
<keyword evidence="6 10" id="KW-0472">Membrane</keyword>
<comment type="subcellular location">
    <subcellularLocation>
        <location evidence="1">Cell membrane</location>
        <topology evidence="1">Multi-pass membrane protein</topology>
    </subcellularLocation>
</comment>
<dbReference type="CDD" id="cd12912">
    <property type="entry name" value="PDC2_MCP_like"/>
    <property type="match status" value="1"/>
</dbReference>
<keyword evidence="14" id="KW-1185">Reference proteome</keyword>
<dbReference type="GO" id="GO:0005886">
    <property type="term" value="C:plasma membrane"/>
    <property type="evidence" value="ECO:0007669"/>
    <property type="project" value="UniProtKB-SubCell"/>
</dbReference>
<dbReference type="GO" id="GO:0007165">
    <property type="term" value="P:signal transduction"/>
    <property type="evidence" value="ECO:0007669"/>
    <property type="project" value="UniProtKB-KW"/>
</dbReference>
<evidence type="ECO:0000259" key="11">
    <source>
        <dbReference type="PROSITE" id="PS50111"/>
    </source>
</evidence>
<dbReference type="Gene3D" id="6.10.340.10">
    <property type="match status" value="1"/>
</dbReference>
<evidence type="ECO:0000256" key="5">
    <source>
        <dbReference type="ARBA" id="ARBA00022989"/>
    </source>
</evidence>
<evidence type="ECO:0000256" key="2">
    <source>
        <dbReference type="ARBA" id="ARBA00022475"/>
    </source>
</evidence>
<dbReference type="PROSITE" id="PS50111">
    <property type="entry name" value="CHEMOTAXIS_TRANSDUC_2"/>
    <property type="match status" value="1"/>
</dbReference>
<proteinExistence type="inferred from homology"/>
<dbReference type="FunFam" id="1.10.287.950:FF:000001">
    <property type="entry name" value="Methyl-accepting chemotaxis sensory transducer"/>
    <property type="match status" value="1"/>
</dbReference>
<protein>
    <submittedName>
        <fullName evidence="13">Methyl-accepting chemotaxis sensory transducer</fullName>
    </submittedName>
</protein>
<evidence type="ECO:0000256" key="10">
    <source>
        <dbReference type="SAM" id="Phobius"/>
    </source>
</evidence>
<dbReference type="Proteomes" id="UP000593802">
    <property type="component" value="Chromosome"/>
</dbReference>
<evidence type="ECO:0000256" key="8">
    <source>
        <dbReference type="ARBA" id="ARBA00029447"/>
    </source>
</evidence>
<evidence type="ECO:0000256" key="4">
    <source>
        <dbReference type="ARBA" id="ARBA00022692"/>
    </source>
</evidence>
<evidence type="ECO:0000256" key="1">
    <source>
        <dbReference type="ARBA" id="ARBA00004651"/>
    </source>
</evidence>
<dbReference type="Pfam" id="PF02743">
    <property type="entry name" value="dCache_1"/>
    <property type="match status" value="1"/>
</dbReference>
<dbReference type="AlphaFoldDB" id="A0A7I8DDH6"/>
<feature type="domain" description="HAMP" evidence="12">
    <location>
        <begin position="304"/>
        <end position="357"/>
    </location>
</feature>
<evidence type="ECO:0000256" key="3">
    <source>
        <dbReference type="ARBA" id="ARBA00022500"/>
    </source>
</evidence>
<dbReference type="PANTHER" id="PTHR32089">
    <property type="entry name" value="METHYL-ACCEPTING CHEMOTAXIS PROTEIN MCPB"/>
    <property type="match status" value="1"/>
</dbReference>
<dbReference type="CDD" id="cd11386">
    <property type="entry name" value="MCP_signal"/>
    <property type="match status" value="1"/>
</dbReference>
<evidence type="ECO:0000313" key="13">
    <source>
        <dbReference type="EMBL" id="BCJ88145.1"/>
    </source>
</evidence>
<keyword evidence="5 10" id="KW-1133">Transmembrane helix</keyword>
<reference evidence="13 14" key="1">
    <citation type="submission" date="2020-08" db="EMBL/GenBank/DDBJ databases">
        <title>Complete Genome Sequence of Effusibacillus dendaii Strain skT53, Isolated from Farmland soil.</title>
        <authorList>
            <person name="Konishi T."/>
            <person name="Kawasaki H."/>
        </authorList>
    </citation>
    <scope>NUCLEOTIDE SEQUENCE [LARGE SCALE GENOMIC DNA]</scope>
    <source>
        <strain evidence="14">skT53</strain>
    </source>
</reference>
<dbReference type="InterPro" id="IPR004089">
    <property type="entry name" value="MCPsignal_dom"/>
</dbReference>
<dbReference type="PROSITE" id="PS50885">
    <property type="entry name" value="HAMP"/>
    <property type="match status" value="1"/>
</dbReference>
<accession>A0A7I8DDH6</accession>
<keyword evidence="3" id="KW-0145">Chemotaxis</keyword>
<feature type="domain" description="Methyl-accepting transducer" evidence="11">
    <location>
        <begin position="376"/>
        <end position="612"/>
    </location>
</feature>
<comment type="similarity">
    <text evidence="8">Belongs to the methyl-accepting chemotaxis (MCP) protein family.</text>
</comment>
<dbReference type="GO" id="GO:0006935">
    <property type="term" value="P:chemotaxis"/>
    <property type="evidence" value="ECO:0007669"/>
    <property type="project" value="UniProtKB-KW"/>
</dbReference>
<name>A0A7I8DDH6_9BACL</name>
<dbReference type="RefSeq" id="WP_200758800.1">
    <property type="nucleotide sequence ID" value="NZ_AP023366.1"/>
</dbReference>
<dbReference type="Pfam" id="PF00015">
    <property type="entry name" value="MCPsignal"/>
    <property type="match status" value="1"/>
</dbReference>
<keyword evidence="2" id="KW-1003">Cell membrane</keyword>
<dbReference type="CDD" id="cd12914">
    <property type="entry name" value="PDC1_DGC_like"/>
    <property type="match status" value="1"/>
</dbReference>
<gene>
    <name evidence="13" type="ORF">skT53_31300</name>
</gene>
<evidence type="ECO:0000256" key="9">
    <source>
        <dbReference type="PROSITE-ProRule" id="PRU00284"/>
    </source>
</evidence>